<dbReference type="AlphaFoldDB" id="A0A1Y0B2E7"/>
<protein>
    <submittedName>
        <fullName evidence="1">Uncharacterized protein</fullName>
    </submittedName>
</protein>
<keyword evidence="1" id="KW-0496">Mitochondrion</keyword>
<sequence>MLLVVTTTFLYSFQVDSITRKARYELNPSFIAPLPE</sequence>
<reference evidence="1" key="1">
    <citation type="submission" date="2017-03" db="EMBL/GenBank/DDBJ databases">
        <title>The mitochondrial genome of the carnivorous plant Utricularia reniformis (Lentibulariaceae): structure, comparative analysis and evolutionary landmarks.</title>
        <authorList>
            <person name="Silva S.R."/>
            <person name="Alvarenga D.O."/>
            <person name="Michael T.P."/>
            <person name="Miranda V.F.O."/>
            <person name="Varani A.M."/>
        </authorList>
    </citation>
    <scope>NUCLEOTIDE SEQUENCE</scope>
</reference>
<gene>
    <name evidence="1" type="ORF">AEK19_MT1429</name>
</gene>
<evidence type="ECO:0000313" key="1">
    <source>
        <dbReference type="EMBL" id="ART31622.1"/>
    </source>
</evidence>
<name>A0A1Y0B2E7_9LAMI</name>
<proteinExistence type="predicted"/>
<organism evidence="1">
    <name type="scientific">Utricularia reniformis</name>
    <dbReference type="NCBI Taxonomy" id="192314"/>
    <lineage>
        <taxon>Eukaryota</taxon>
        <taxon>Viridiplantae</taxon>
        <taxon>Streptophyta</taxon>
        <taxon>Embryophyta</taxon>
        <taxon>Tracheophyta</taxon>
        <taxon>Spermatophyta</taxon>
        <taxon>Magnoliopsida</taxon>
        <taxon>eudicotyledons</taxon>
        <taxon>Gunneridae</taxon>
        <taxon>Pentapetalae</taxon>
        <taxon>asterids</taxon>
        <taxon>lamiids</taxon>
        <taxon>Lamiales</taxon>
        <taxon>Lentibulariaceae</taxon>
        <taxon>Utricularia</taxon>
    </lineage>
</organism>
<geneLocation type="mitochondrion" evidence="1"/>
<accession>A0A1Y0B2E7</accession>
<dbReference type="EMBL" id="KY774314">
    <property type="protein sequence ID" value="ART31622.1"/>
    <property type="molecule type" value="Genomic_DNA"/>
</dbReference>